<evidence type="ECO:0000313" key="2">
    <source>
        <dbReference type="EMBL" id="KAK0641081.1"/>
    </source>
</evidence>
<feature type="compositionally biased region" description="Basic and acidic residues" evidence="1">
    <location>
        <begin position="298"/>
        <end position="309"/>
    </location>
</feature>
<organism evidence="2 3">
    <name type="scientific">Cercophora newfieldiana</name>
    <dbReference type="NCBI Taxonomy" id="92897"/>
    <lineage>
        <taxon>Eukaryota</taxon>
        <taxon>Fungi</taxon>
        <taxon>Dikarya</taxon>
        <taxon>Ascomycota</taxon>
        <taxon>Pezizomycotina</taxon>
        <taxon>Sordariomycetes</taxon>
        <taxon>Sordariomycetidae</taxon>
        <taxon>Sordariales</taxon>
        <taxon>Lasiosphaeriaceae</taxon>
        <taxon>Cercophora</taxon>
    </lineage>
</organism>
<dbReference type="Proteomes" id="UP001174936">
    <property type="component" value="Unassembled WGS sequence"/>
</dbReference>
<feature type="compositionally biased region" description="Basic and acidic residues" evidence="1">
    <location>
        <begin position="236"/>
        <end position="248"/>
    </location>
</feature>
<gene>
    <name evidence="2" type="ORF">B0T16DRAFT_461188</name>
</gene>
<dbReference type="Gene3D" id="3.30.710.10">
    <property type="entry name" value="Potassium Channel Kv1.1, Chain A"/>
    <property type="match status" value="1"/>
</dbReference>
<feature type="region of interest" description="Disordered" evidence="1">
    <location>
        <begin position="222"/>
        <end position="309"/>
    </location>
</feature>
<dbReference type="InterPro" id="IPR011333">
    <property type="entry name" value="SKP1/BTB/POZ_sf"/>
</dbReference>
<keyword evidence="3" id="KW-1185">Reference proteome</keyword>
<protein>
    <recommendedName>
        <fullName evidence="4">BTB domain-containing protein</fullName>
    </recommendedName>
</protein>
<feature type="compositionally biased region" description="Pro residues" evidence="1">
    <location>
        <begin position="1"/>
        <end position="10"/>
    </location>
</feature>
<comment type="caution">
    <text evidence="2">The sequence shown here is derived from an EMBL/GenBank/DDBJ whole genome shotgun (WGS) entry which is preliminary data.</text>
</comment>
<feature type="region of interest" description="Disordered" evidence="1">
    <location>
        <begin position="1"/>
        <end position="25"/>
    </location>
</feature>
<name>A0AA39XWV0_9PEZI</name>
<sequence length="309" mass="33818">MSTPADPPSDPSSDQSSDPSSVTISGNSTDTFVLVCGKSRFPVNKDAIRNASTVISDKLSKANITEQDMSGYRREAVACLADYLSTGTYNAAQGSFEPIRVHAKIFALAEHYGIPKLKGYACVKYGNEASECDAGEVLKFIADVYTSSVRSSKLRQALVDAFHRKVNKAAQDSVQLEAKPDVKDLIDHVFRYETPEAQDFRDDFLKKLMETPALIYASMPPKRSVSQAFPSEDGEENLRNTRARRDNGDMASSHRAGSPDLGLVLGASQGGVSSQRSVRLNDWMEGGVDEEEYSDPATSRKHDYRAAEE</sequence>
<dbReference type="EMBL" id="JAULSV010000006">
    <property type="protein sequence ID" value="KAK0641081.1"/>
    <property type="molecule type" value="Genomic_DNA"/>
</dbReference>
<evidence type="ECO:0008006" key="4">
    <source>
        <dbReference type="Google" id="ProtNLM"/>
    </source>
</evidence>
<evidence type="ECO:0000313" key="3">
    <source>
        <dbReference type="Proteomes" id="UP001174936"/>
    </source>
</evidence>
<reference evidence="2" key="1">
    <citation type="submission" date="2023-06" db="EMBL/GenBank/DDBJ databases">
        <title>Genome-scale phylogeny and comparative genomics of the fungal order Sordariales.</title>
        <authorList>
            <consortium name="Lawrence Berkeley National Laboratory"/>
            <person name="Hensen N."/>
            <person name="Bonometti L."/>
            <person name="Westerberg I."/>
            <person name="Brannstrom I.O."/>
            <person name="Guillou S."/>
            <person name="Cros-Aarteil S."/>
            <person name="Calhoun S."/>
            <person name="Haridas S."/>
            <person name="Kuo A."/>
            <person name="Mondo S."/>
            <person name="Pangilinan J."/>
            <person name="Riley R."/>
            <person name="Labutti K."/>
            <person name="Andreopoulos B."/>
            <person name="Lipzen A."/>
            <person name="Chen C."/>
            <person name="Yanf M."/>
            <person name="Daum C."/>
            <person name="Ng V."/>
            <person name="Clum A."/>
            <person name="Steindorff A."/>
            <person name="Ohm R."/>
            <person name="Martin F."/>
            <person name="Silar P."/>
            <person name="Natvig D."/>
            <person name="Lalanne C."/>
            <person name="Gautier V."/>
            <person name="Ament-Velasquez S.L."/>
            <person name="Kruys A."/>
            <person name="Hutchinson M.I."/>
            <person name="Powell A.J."/>
            <person name="Barry K."/>
            <person name="Miller A.N."/>
            <person name="Grigoriev I.V."/>
            <person name="Debuchy R."/>
            <person name="Gladieux P."/>
            <person name="Thoren M.H."/>
            <person name="Johannesson H."/>
        </authorList>
    </citation>
    <scope>NUCLEOTIDE SEQUENCE</scope>
    <source>
        <strain evidence="2">SMH2532-1</strain>
    </source>
</reference>
<proteinExistence type="predicted"/>
<dbReference type="AlphaFoldDB" id="A0AA39XWV0"/>
<feature type="compositionally biased region" description="Low complexity" evidence="1">
    <location>
        <begin position="11"/>
        <end position="21"/>
    </location>
</feature>
<accession>A0AA39XWV0</accession>
<evidence type="ECO:0000256" key="1">
    <source>
        <dbReference type="SAM" id="MobiDB-lite"/>
    </source>
</evidence>